<dbReference type="FunFam" id="1.20.120.1780:FF:000001">
    <property type="entry name" value="4-hydroxybenzoate octaprenyltransferase"/>
    <property type="match status" value="1"/>
</dbReference>
<keyword evidence="9 11" id="KW-1133">Transmembrane helix</keyword>
<keyword evidence="11" id="KW-0460">Magnesium</keyword>
<comment type="catalytic activity">
    <reaction evidence="11">
        <text>all-trans-octaprenyl diphosphate + 4-hydroxybenzoate = 4-hydroxy-3-(all-trans-octaprenyl)benzoate + diphosphate</text>
        <dbReference type="Rhea" id="RHEA:27782"/>
        <dbReference type="ChEBI" id="CHEBI:1617"/>
        <dbReference type="ChEBI" id="CHEBI:17879"/>
        <dbReference type="ChEBI" id="CHEBI:33019"/>
        <dbReference type="ChEBI" id="CHEBI:57711"/>
        <dbReference type="EC" id="2.5.1.39"/>
    </reaction>
</comment>
<gene>
    <name evidence="11" type="primary">ubiA</name>
    <name evidence="13" type="ORF">N177_3722</name>
</gene>
<dbReference type="InterPro" id="IPR039653">
    <property type="entry name" value="Prenyltransferase"/>
</dbReference>
<evidence type="ECO:0000256" key="6">
    <source>
        <dbReference type="ARBA" id="ARBA00022679"/>
    </source>
</evidence>
<dbReference type="PANTHER" id="PTHR11048:SF28">
    <property type="entry name" value="4-HYDROXYBENZOATE POLYPRENYLTRANSFERASE, MITOCHONDRIAL"/>
    <property type="match status" value="1"/>
</dbReference>
<comment type="subcellular location">
    <subcellularLocation>
        <location evidence="11">Cell inner membrane</location>
        <topology evidence="11">Multi-pass membrane protein</topology>
    </subcellularLocation>
    <subcellularLocation>
        <location evidence="2">Membrane</location>
        <topology evidence="2">Multi-pass membrane protein</topology>
    </subcellularLocation>
</comment>
<comment type="function">
    <text evidence="11">Catalyzes the prenylation of para-hydroxybenzoate (PHB) with an all-trans polyprenyl group. Mediates the second step in the final reaction sequence of ubiquinone-8 (UQ-8) biosynthesis, which is the condensation of the polyisoprenoid side chain with PHB, generating the first membrane-bound Q intermediate 3-octaprenyl-4-hydroxybenzoate.</text>
</comment>
<feature type="transmembrane region" description="Helical" evidence="11">
    <location>
        <begin position="242"/>
        <end position="261"/>
    </location>
</feature>
<comment type="caution">
    <text evidence="11">Lacks conserved residue(s) required for the propagation of feature annotation.</text>
</comment>
<evidence type="ECO:0000256" key="5">
    <source>
        <dbReference type="ARBA" id="ARBA00022519"/>
    </source>
</evidence>
<organism evidence="13 14">
    <name type="scientific">Lutibaculum baratangense AMV1</name>
    <dbReference type="NCBI Taxonomy" id="631454"/>
    <lineage>
        <taxon>Bacteria</taxon>
        <taxon>Pseudomonadati</taxon>
        <taxon>Pseudomonadota</taxon>
        <taxon>Alphaproteobacteria</taxon>
        <taxon>Hyphomicrobiales</taxon>
        <taxon>Tepidamorphaceae</taxon>
        <taxon>Lutibaculum</taxon>
    </lineage>
</organism>
<evidence type="ECO:0000313" key="14">
    <source>
        <dbReference type="Proteomes" id="UP000017819"/>
    </source>
</evidence>
<dbReference type="GO" id="GO:0008412">
    <property type="term" value="F:4-hydroxybenzoate polyprenyltransferase activity"/>
    <property type="evidence" value="ECO:0007669"/>
    <property type="project" value="UniProtKB-UniRule"/>
</dbReference>
<keyword evidence="5 11" id="KW-0997">Cell inner membrane</keyword>
<feature type="transmembrane region" description="Helical" evidence="11">
    <location>
        <begin position="144"/>
        <end position="162"/>
    </location>
</feature>
<dbReference type="EMBL" id="AWXZ01000040">
    <property type="protein sequence ID" value="ESR22586.1"/>
    <property type="molecule type" value="Genomic_DNA"/>
</dbReference>
<dbReference type="InterPro" id="IPR006370">
    <property type="entry name" value="HB_polyprenyltransferase-like"/>
</dbReference>
<dbReference type="PANTHER" id="PTHR11048">
    <property type="entry name" value="PRENYLTRANSFERASES"/>
    <property type="match status" value="1"/>
</dbReference>
<dbReference type="STRING" id="631454.N177_3722"/>
<evidence type="ECO:0000256" key="9">
    <source>
        <dbReference type="ARBA" id="ARBA00022989"/>
    </source>
</evidence>
<evidence type="ECO:0000256" key="2">
    <source>
        <dbReference type="ARBA" id="ARBA00004141"/>
    </source>
</evidence>
<evidence type="ECO:0000256" key="4">
    <source>
        <dbReference type="ARBA" id="ARBA00022475"/>
    </source>
</evidence>
<dbReference type="CDD" id="cd13959">
    <property type="entry name" value="PT_UbiA_COQ2"/>
    <property type="match status" value="1"/>
</dbReference>
<evidence type="ECO:0000256" key="8">
    <source>
        <dbReference type="ARBA" id="ARBA00022692"/>
    </source>
</evidence>
<accession>V4R8S9</accession>
<dbReference type="GO" id="GO:0005886">
    <property type="term" value="C:plasma membrane"/>
    <property type="evidence" value="ECO:0007669"/>
    <property type="project" value="UniProtKB-SubCell"/>
</dbReference>
<dbReference type="Gene3D" id="1.20.120.1780">
    <property type="entry name" value="UbiA prenyltransferase"/>
    <property type="match status" value="1"/>
</dbReference>
<comment type="caution">
    <text evidence="13">The sequence shown here is derived from an EMBL/GenBank/DDBJ whole genome shotgun (WGS) entry which is preliminary data.</text>
</comment>
<evidence type="ECO:0000256" key="1">
    <source>
        <dbReference type="ARBA" id="ARBA00001946"/>
    </source>
</evidence>
<dbReference type="FunFam" id="1.10.357.140:FF:000008">
    <property type="entry name" value="4-hydroxybenzoate octaprenyltransferase"/>
    <property type="match status" value="1"/>
</dbReference>
<dbReference type="RefSeq" id="WP_023433832.1">
    <property type="nucleotide sequence ID" value="NZ_AWXZ01000040.1"/>
</dbReference>
<dbReference type="AlphaFoldDB" id="V4R8S9"/>
<keyword evidence="7 11" id="KW-0831">Ubiquinone biosynthesis</keyword>
<dbReference type="InterPro" id="IPR000537">
    <property type="entry name" value="UbiA_prenyltransferase"/>
</dbReference>
<keyword evidence="6 11" id="KW-0808">Transferase</keyword>
<dbReference type="OrthoDB" id="9782418at2"/>
<dbReference type="Pfam" id="PF01040">
    <property type="entry name" value="UbiA"/>
    <property type="match status" value="1"/>
</dbReference>
<name>V4R8S9_9HYPH</name>
<dbReference type="PATRIC" id="fig|631454.5.peg.3675"/>
<feature type="transmembrane region" description="Helical" evidence="11">
    <location>
        <begin position="47"/>
        <end position="69"/>
    </location>
</feature>
<dbReference type="GO" id="GO:0006744">
    <property type="term" value="P:ubiquinone biosynthetic process"/>
    <property type="evidence" value="ECO:0007669"/>
    <property type="project" value="UniProtKB-UniRule"/>
</dbReference>
<keyword evidence="4 11" id="KW-1003">Cell membrane</keyword>
<comment type="similarity">
    <text evidence="3 11">Belongs to the UbiA prenyltransferase family.</text>
</comment>
<sequence>MTSDGGTTGLGEPGPTVADAVKGNWVDRRAPDGLKPYLRLARLDRPIGWWLLMWPCWWSTALVAVAAGLPYPDPWHLFLFFVGAVAMRGAGSTWNDIVDRKVDAQVARTRHRPVASGQVSVKQALAFAVFQSLVGLAVVLQFNLFTILLSFASLLIVAIYPFMKRFIALPQTVFALTFAWGALVGWSATTGSLAAAPIVLYIGVWFWGLGYDTIYGHQDKADDAIIGIKSSSLFFADKTKPALVGIFGATVICAGLSAWLAGGGAMSFLGVAAFAAHLAWQVWRLDANAPDVCLMLFRSNRYAGALLFAGFALDAMLG</sequence>
<dbReference type="Gene3D" id="1.10.357.140">
    <property type="entry name" value="UbiA prenyltransferase"/>
    <property type="match status" value="1"/>
</dbReference>
<proteinExistence type="inferred from homology"/>
<keyword evidence="14" id="KW-1185">Reference proteome</keyword>
<dbReference type="EC" id="2.5.1.39" evidence="11 12"/>
<evidence type="ECO:0000256" key="12">
    <source>
        <dbReference type="NCBIfam" id="TIGR01474"/>
    </source>
</evidence>
<reference evidence="13 14" key="1">
    <citation type="journal article" date="2014" name="Genome Announc.">
        <title>Draft Genome Sequence of Lutibaculum baratangense Strain AMV1T, Isolated from a Mud Volcano in Andamans, India.</title>
        <authorList>
            <person name="Singh A."/>
            <person name="Sreenivas A."/>
            <person name="Sathyanarayana Reddy G."/>
            <person name="Pinnaka A.K."/>
            <person name="Shivaji S."/>
        </authorList>
    </citation>
    <scope>NUCLEOTIDE SEQUENCE [LARGE SCALE GENOMIC DNA]</scope>
    <source>
        <strain evidence="13 14">AMV1</strain>
    </source>
</reference>
<keyword evidence="8 11" id="KW-0812">Transmembrane</keyword>
<evidence type="ECO:0000256" key="11">
    <source>
        <dbReference type="HAMAP-Rule" id="MF_01635"/>
    </source>
</evidence>
<evidence type="ECO:0000256" key="10">
    <source>
        <dbReference type="ARBA" id="ARBA00023136"/>
    </source>
</evidence>
<dbReference type="InterPro" id="IPR044878">
    <property type="entry name" value="UbiA_sf"/>
</dbReference>
<protein>
    <recommendedName>
        <fullName evidence="11 12">4-hydroxybenzoate octaprenyltransferase</fullName>
        <ecNumber evidence="11 12">2.5.1.39</ecNumber>
    </recommendedName>
    <alternativeName>
        <fullName evidence="11">4-HB polyprenyltransferase</fullName>
    </alternativeName>
</protein>
<evidence type="ECO:0000256" key="3">
    <source>
        <dbReference type="ARBA" id="ARBA00005985"/>
    </source>
</evidence>
<keyword evidence="10 11" id="KW-0472">Membrane</keyword>
<dbReference type="UniPathway" id="UPA00232"/>
<evidence type="ECO:0000313" key="13">
    <source>
        <dbReference type="EMBL" id="ESR22586.1"/>
    </source>
</evidence>
<dbReference type="NCBIfam" id="TIGR01474">
    <property type="entry name" value="ubiA_proteo"/>
    <property type="match status" value="1"/>
</dbReference>
<dbReference type="HAMAP" id="MF_01635">
    <property type="entry name" value="UbiA"/>
    <property type="match status" value="1"/>
</dbReference>
<comment type="cofactor">
    <cofactor evidence="1 11">
        <name>Mg(2+)</name>
        <dbReference type="ChEBI" id="CHEBI:18420"/>
    </cofactor>
</comment>
<dbReference type="eggNOG" id="COG0382">
    <property type="taxonomic scope" value="Bacteria"/>
</dbReference>
<evidence type="ECO:0000256" key="7">
    <source>
        <dbReference type="ARBA" id="ARBA00022688"/>
    </source>
</evidence>
<dbReference type="Proteomes" id="UP000017819">
    <property type="component" value="Unassembled WGS sequence"/>
</dbReference>
<feature type="transmembrane region" description="Helical" evidence="11">
    <location>
        <begin position="174"/>
        <end position="207"/>
    </location>
</feature>
<comment type="pathway">
    <text evidence="11">Cofactor biosynthesis; ubiquinone biosynthesis.</text>
</comment>